<keyword evidence="10" id="KW-1185">Reference proteome</keyword>
<keyword evidence="7 8" id="KW-0472">Membrane</keyword>
<comment type="subcellular location">
    <subcellularLocation>
        <location evidence="1">Membrane</location>
        <topology evidence="1">Multi-pass membrane protein</topology>
    </subcellularLocation>
</comment>
<reference evidence="9" key="2">
    <citation type="submission" date="2025-09" db="UniProtKB">
        <authorList>
            <consortium name="Ensembl"/>
        </authorList>
    </citation>
    <scope>IDENTIFICATION</scope>
</reference>
<keyword evidence="5 8" id="KW-0812">Transmembrane</keyword>
<comment type="similarity">
    <text evidence="3">Belongs to the PIGC family.</text>
</comment>
<evidence type="ECO:0000256" key="6">
    <source>
        <dbReference type="ARBA" id="ARBA00022989"/>
    </source>
</evidence>
<dbReference type="PANTHER" id="PTHR12982:SF0">
    <property type="entry name" value="PHOSPHATIDYLINOSITOL N-ACETYLGLUCOSAMINYLTRANSFERASE SUBUNIT C"/>
    <property type="match status" value="1"/>
</dbReference>
<dbReference type="GO" id="GO:0006506">
    <property type="term" value="P:GPI anchor biosynthetic process"/>
    <property type="evidence" value="ECO:0007669"/>
    <property type="project" value="UniProtKB-UniPathway"/>
</dbReference>
<dbReference type="Pfam" id="PF06432">
    <property type="entry name" value="GPI2"/>
    <property type="match status" value="1"/>
</dbReference>
<dbReference type="InterPro" id="IPR009450">
    <property type="entry name" value="Plno_GlcNAc_GPI2"/>
</dbReference>
<dbReference type="Ensembl" id="ENSEBUT00000017449.1">
    <property type="protein sequence ID" value="ENSEBUP00000016873.1"/>
    <property type="gene ID" value="ENSEBUG00000010574.1"/>
</dbReference>
<keyword evidence="4" id="KW-0337">GPI-anchor biosynthesis</keyword>
<dbReference type="PIRSF" id="PIRSF016104">
    <property type="entry name" value="GPI2"/>
    <property type="match status" value="1"/>
</dbReference>
<keyword evidence="6 8" id="KW-1133">Transmembrane helix</keyword>
<feature type="transmembrane region" description="Helical" evidence="8">
    <location>
        <begin position="101"/>
        <end position="120"/>
    </location>
</feature>
<dbReference type="Proteomes" id="UP000694388">
    <property type="component" value="Unplaced"/>
</dbReference>
<dbReference type="AlphaFoldDB" id="A0A8C4QKG8"/>
<dbReference type="UniPathway" id="UPA00196"/>
<proteinExistence type="inferred from homology"/>
<organism evidence="9 10">
    <name type="scientific">Eptatretus burgeri</name>
    <name type="common">Inshore hagfish</name>
    <dbReference type="NCBI Taxonomy" id="7764"/>
    <lineage>
        <taxon>Eukaryota</taxon>
        <taxon>Metazoa</taxon>
        <taxon>Chordata</taxon>
        <taxon>Craniata</taxon>
        <taxon>Vertebrata</taxon>
        <taxon>Cyclostomata</taxon>
        <taxon>Myxini</taxon>
        <taxon>Myxiniformes</taxon>
        <taxon>Myxinidae</taxon>
        <taxon>Eptatretinae</taxon>
        <taxon>Eptatretus</taxon>
    </lineage>
</organism>
<evidence type="ECO:0000256" key="1">
    <source>
        <dbReference type="ARBA" id="ARBA00004141"/>
    </source>
</evidence>
<evidence type="ECO:0000256" key="7">
    <source>
        <dbReference type="ARBA" id="ARBA00023136"/>
    </source>
</evidence>
<dbReference type="GeneTree" id="ENSGT00390000005496"/>
<feature type="transmembrane region" description="Helical" evidence="8">
    <location>
        <begin position="33"/>
        <end position="52"/>
    </location>
</feature>
<feature type="transmembrane region" description="Helical" evidence="8">
    <location>
        <begin position="180"/>
        <end position="198"/>
    </location>
</feature>
<comment type="pathway">
    <text evidence="2">Glycolipid biosynthesis; glycosylphosphatidylinositol-anchor biosynthesis.</text>
</comment>
<feature type="transmembrane region" description="Helical" evidence="8">
    <location>
        <begin position="152"/>
        <end position="168"/>
    </location>
</feature>
<evidence type="ECO:0000256" key="2">
    <source>
        <dbReference type="ARBA" id="ARBA00004687"/>
    </source>
</evidence>
<reference evidence="9" key="1">
    <citation type="submission" date="2025-08" db="UniProtKB">
        <authorList>
            <consortium name="Ensembl"/>
        </authorList>
    </citation>
    <scope>IDENTIFICATION</scope>
</reference>
<sequence length="249" mass="27283">MDTEANFGSTNWKLGSVCIFVLCWWLMETGTLVPSQLFTSSLALSFLGYYLYDVIDGGTGRRCSGRTRLADLKSVLIFLSFTYGLSPLLKTLTETISTDTIYAMTTFMLLGHLLFFDYGANAAIVSSGLSLNMALFASVCLASRLAGPLHTFTLITFACELFALWPLLQKKLKKQSTGCHGMLTVLFAVVVVTALAMVAPACAALAIVLLFLLSFLIPLWLVKLQLYKDNIHGPWDEAEIKDDLSGVLH</sequence>
<dbReference type="GO" id="GO:0000506">
    <property type="term" value="C:glycosylphosphatidylinositol-N-acetylglucosaminyltransferase (GPI-GnT) complex"/>
    <property type="evidence" value="ECO:0007669"/>
    <property type="project" value="TreeGrafter"/>
</dbReference>
<evidence type="ECO:0000313" key="9">
    <source>
        <dbReference type="Ensembl" id="ENSEBUP00000016873.1"/>
    </source>
</evidence>
<protein>
    <submittedName>
        <fullName evidence="9">Phosphatidylinositol glycan anchor biosynthesis class C</fullName>
    </submittedName>
</protein>
<evidence type="ECO:0000256" key="8">
    <source>
        <dbReference type="SAM" id="Phobius"/>
    </source>
</evidence>
<evidence type="ECO:0000256" key="3">
    <source>
        <dbReference type="ARBA" id="ARBA00008321"/>
    </source>
</evidence>
<evidence type="ECO:0000313" key="10">
    <source>
        <dbReference type="Proteomes" id="UP000694388"/>
    </source>
</evidence>
<feature type="transmembrane region" description="Helical" evidence="8">
    <location>
        <begin position="204"/>
        <end position="222"/>
    </location>
</feature>
<evidence type="ECO:0000256" key="4">
    <source>
        <dbReference type="ARBA" id="ARBA00022502"/>
    </source>
</evidence>
<name>A0A8C4QKG8_EPTBU</name>
<evidence type="ECO:0000256" key="5">
    <source>
        <dbReference type="ARBA" id="ARBA00022692"/>
    </source>
</evidence>
<dbReference type="PANTHER" id="PTHR12982">
    <property type="entry name" value="PHOSPHATIDYLINOSITOL GLYCAN, CLASS C"/>
    <property type="match status" value="1"/>
</dbReference>
<accession>A0A8C4QKG8</accession>